<dbReference type="AlphaFoldDB" id="A0A0G2EGU9"/>
<reference evidence="2 3" key="1">
    <citation type="submission" date="2015-05" db="EMBL/GenBank/DDBJ databases">
        <title>Distinctive expansion of gene families associated with plant cell wall degradation and secondary metabolism in the genomes of grapevine trunk pathogens.</title>
        <authorList>
            <person name="Lawrence D.P."/>
            <person name="Travadon R."/>
            <person name="Rolshausen P.E."/>
            <person name="Baumgartner K."/>
        </authorList>
    </citation>
    <scope>NUCLEOTIDE SEQUENCE [LARGE SCALE GENOMIC DNA]</scope>
    <source>
        <strain evidence="2">UCRPC4</strain>
    </source>
</reference>
<feature type="region of interest" description="Disordered" evidence="1">
    <location>
        <begin position="384"/>
        <end position="420"/>
    </location>
</feature>
<gene>
    <name evidence="2" type="ORF">UCRPC4_g03719</name>
</gene>
<reference evidence="2 3" key="2">
    <citation type="submission" date="2015-05" db="EMBL/GenBank/DDBJ databases">
        <authorList>
            <person name="Morales-Cruz A."/>
            <person name="Amrine K.C."/>
            <person name="Cantu D."/>
        </authorList>
    </citation>
    <scope>NUCLEOTIDE SEQUENCE [LARGE SCALE GENOMIC DNA]</scope>
    <source>
        <strain evidence="2">UCRPC4</strain>
    </source>
</reference>
<dbReference type="CDD" id="cd14688">
    <property type="entry name" value="bZIP_YAP"/>
    <property type="match status" value="1"/>
</dbReference>
<evidence type="ECO:0008006" key="4">
    <source>
        <dbReference type="Google" id="ProtNLM"/>
    </source>
</evidence>
<organism evidence="2 3">
    <name type="scientific">Phaeomoniella chlamydospora</name>
    <name type="common">Phaeoacremonium chlamydosporum</name>
    <dbReference type="NCBI Taxonomy" id="158046"/>
    <lineage>
        <taxon>Eukaryota</taxon>
        <taxon>Fungi</taxon>
        <taxon>Dikarya</taxon>
        <taxon>Ascomycota</taxon>
        <taxon>Pezizomycotina</taxon>
        <taxon>Eurotiomycetes</taxon>
        <taxon>Chaetothyriomycetidae</taxon>
        <taxon>Phaeomoniellales</taxon>
        <taxon>Phaeomoniellaceae</taxon>
        <taxon>Phaeomoniella</taxon>
    </lineage>
</organism>
<keyword evidence="3" id="KW-1185">Reference proteome</keyword>
<dbReference type="Proteomes" id="UP000053317">
    <property type="component" value="Unassembled WGS sequence"/>
</dbReference>
<comment type="caution">
    <text evidence="2">The sequence shown here is derived from an EMBL/GenBank/DDBJ whole genome shotgun (WGS) entry which is preliminary data.</text>
</comment>
<accession>A0A0G2EGU9</accession>
<dbReference type="OrthoDB" id="4225201at2759"/>
<dbReference type="PANTHER" id="PTHR42070">
    <property type="entry name" value="FILAMENT ASSOCIATED PROTEIN, PUTATIVE (AFU_ORTHOLOGUE AFUA_8G06630)-RELATED"/>
    <property type="match status" value="1"/>
</dbReference>
<proteinExistence type="predicted"/>
<feature type="region of interest" description="Disordered" evidence="1">
    <location>
        <begin position="278"/>
        <end position="305"/>
    </location>
</feature>
<sequence length="742" mass="82698">MIVFNLKIQASHSTCASDHVSINGNVLEQVWDGIQAHGAGSLDSILSESLSERNVNAEWKSICVQSRTEGDPVQILALSIEHDSSSGPKHGFTVSFEPGPHPTILRFDSGVQDLPVDDASIQSWTNPEPSSLFRVTSLAEQSSGSALQSELQELLTLKRDALELGRRIQEKKKSVRSLLKADLRSLRTTLKKCDSLRCLWENVLDKVPHVAHSVTSYFQHPMRPDFRPDHDMAHNMHPDGPQMHHKHPPNMPQDVPQHPPAENDEDILNLFAFDAKPKLPEPFPADNGDGPELHPGPPREERRTRRAYRHAARRHKLSQWFSQYRNPSSSADYEEKRAYVMDQEDVLENIMQGEIRDLQRAHELVGEMVRAREGRDRLYRLANSPPHVGGLSPADLEAGVGSSSFSADTEELPPPRYSEDLQGDVRVVDGFMYTPSVTDETPDSSVVDCSPRLSLDTSRTRASSDASKHHTHDTVALIYLLGVVEVVDCSIQIFDCIKGFTYMDRILKARQRARLRNNQRNSRARKQAYLEELEKKWAQCVRTGAEATVEMQTAARKVQTDNEVLKTMLLELGVLKEQIDARLKAAGSEGFSENLSSRILSPKPCCLPSGYSSQPSTPNQISTPVEGQPRLQALAQVAKIEAVPQPIPTTSSRGLDVTTNQLDSQIPPHSTPLYQQETSAFLNQPLPTYPTPFDETWLTDLHDGNGDLNQDFSDAFDTFINPVSPSAYVNSPSFAADQQHPL</sequence>
<feature type="region of interest" description="Disordered" evidence="1">
    <location>
        <begin position="237"/>
        <end position="257"/>
    </location>
</feature>
<name>A0A0G2EGU9_PHACM</name>
<protein>
    <recommendedName>
        <fullName evidence="4">BZIP domain-containing protein</fullName>
    </recommendedName>
</protein>
<evidence type="ECO:0000313" key="2">
    <source>
        <dbReference type="EMBL" id="KKY21456.1"/>
    </source>
</evidence>
<evidence type="ECO:0000313" key="3">
    <source>
        <dbReference type="Proteomes" id="UP000053317"/>
    </source>
</evidence>
<dbReference type="Gene3D" id="1.20.5.170">
    <property type="match status" value="1"/>
</dbReference>
<evidence type="ECO:0000256" key="1">
    <source>
        <dbReference type="SAM" id="MobiDB-lite"/>
    </source>
</evidence>
<dbReference type="PANTHER" id="PTHR42070:SF1">
    <property type="entry name" value="FILAMENT ASSOCIATED PROTEIN, PUTATIVE (AFU_ORTHOLOGUE AFUA_8G06630)-RELATED"/>
    <property type="match status" value="1"/>
</dbReference>
<dbReference type="EMBL" id="LCWF01000085">
    <property type="protein sequence ID" value="KKY21456.1"/>
    <property type="molecule type" value="Genomic_DNA"/>
</dbReference>